<dbReference type="EMBL" id="JAVLVT010000008">
    <property type="protein sequence ID" value="MDS1271935.1"/>
    <property type="molecule type" value="Genomic_DNA"/>
</dbReference>
<evidence type="ECO:0008006" key="5">
    <source>
        <dbReference type="Google" id="ProtNLM"/>
    </source>
</evidence>
<feature type="region of interest" description="Disordered" evidence="1">
    <location>
        <begin position="40"/>
        <end position="132"/>
    </location>
</feature>
<keyword evidence="2" id="KW-1133">Transmembrane helix</keyword>
<feature type="compositionally biased region" description="Acidic residues" evidence="1">
    <location>
        <begin position="79"/>
        <end position="111"/>
    </location>
</feature>
<keyword evidence="4" id="KW-1185">Reference proteome</keyword>
<evidence type="ECO:0000256" key="2">
    <source>
        <dbReference type="SAM" id="Phobius"/>
    </source>
</evidence>
<evidence type="ECO:0000256" key="1">
    <source>
        <dbReference type="SAM" id="MobiDB-lite"/>
    </source>
</evidence>
<name>A0ABU2HAR6_9ACTN</name>
<keyword evidence="2" id="KW-0812">Transmembrane</keyword>
<reference evidence="4" key="1">
    <citation type="submission" date="2023-07" db="EMBL/GenBank/DDBJ databases">
        <title>Novel species in the genus Lipingzhangella isolated from Sambhar Salt Lake.</title>
        <authorList>
            <person name="Jiya N."/>
            <person name="Kajale S."/>
            <person name="Sharma A."/>
        </authorList>
    </citation>
    <scope>NUCLEOTIDE SEQUENCE [LARGE SCALE GENOMIC DNA]</scope>
    <source>
        <strain evidence="4">LS1_29</strain>
    </source>
</reference>
<proteinExistence type="predicted"/>
<evidence type="ECO:0000313" key="4">
    <source>
        <dbReference type="Proteomes" id="UP001250214"/>
    </source>
</evidence>
<feature type="transmembrane region" description="Helical" evidence="2">
    <location>
        <begin position="21"/>
        <end position="41"/>
    </location>
</feature>
<comment type="caution">
    <text evidence="3">The sequence shown here is derived from an EMBL/GenBank/DDBJ whole genome shotgun (WGS) entry which is preliminary data.</text>
</comment>
<sequence>MASSAGHPGPVSPETYWKRRVFVLAGLFAIVALIAWASSALSSSGTDDEQQASADPEAGAETDEPEEPPDPGPTGNPEPDTDSDGDADDDNDEDSEDSEDEDADSGEESGQDGDSGSTGIPEPESAEDPCRPQDIVVTMDLAEDTFTGGADVEVELTVVNTGEQTCTVDMGPEEMELRVTSGDDRIFSTADCADGDDAQPTELQRGVPHTTTVTWDRTRSWSDCRDSDRTAGNGTYVLRFISDYDEGVDNEVFRLR</sequence>
<feature type="compositionally biased region" description="Acidic residues" evidence="1">
    <location>
        <begin position="58"/>
        <end position="69"/>
    </location>
</feature>
<protein>
    <recommendedName>
        <fullName evidence="5">DUF4232 domain-containing protein</fullName>
    </recommendedName>
</protein>
<dbReference type="RefSeq" id="WP_310913488.1">
    <property type="nucleotide sequence ID" value="NZ_JAVLVT010000008.1"/>
</dbReference>
<gene>
    <name evidence="3" type="ORF">RIF23_16705</name>
</gene>
<keyword evidence="2" id="KW-0472">Membrane</keyword>
<organism evidence="3 4">
    <name type="scientific">Lipingzhangella rawalii</name>
    <dbReference type="NCBI Taxonomy" id="2055835"/>
    <lineage>
        <taxon>Bacteria</taxon>
        <taxon>Bacillati</taxon>
        <taxon>Actinomycetota</taxon>
        <taxon>Actinomycetes</taxon>
        <taxon>Streptosporangiales</taxon>
        <taxon>Nocardiopsidaceae</taxon>
        <taxon>Lipingzhangella</taxon>
    </lineage>
</organism>
<accession>A0ABU2HAR6</accession>
<dbReference type="Proteomes" id="UP001250214">
    <property type="component" value="Unassembled WGS sequence"/>
</dbReference>
<evidence type="ECO:0000313" key="3">
    <source>
        <dbReference type="EMBL" id="MDS1271935.1"/>
    </source>
</evidence>